<feature type="region of interest" description="Disordered" evidence="3">
    <location>
        <begin position="285"/>
        <end position="491"/>
    </location>
</feature>
<dbReference type="InterPro" id="IPR035979">
    <property type="entry name" value="RBD_domain_sf"/>
</dbReference>
<feature type="compositionally biased region" description="Basic residues" evidence="3">
    <location>
        <begin position="290"/>
        <end position="410"/>
    </location>
</feature>
<dbReference type="CDD" id="cd12259">
    <property type="entry name" value="RRM_SRSF11_SREK1"/>
    <property type="match status" value="1"/>
</dbReference>
<dbReference type="AlphaFoldDB" id="A0A9N9X0K3"/>
<keyword evidence="1 2" id="KW-0694">RNA-binding</keyword>
<dbReference type="FunFam" id="3.30.70.330:FF:000553">
    <property type="entry name" value="Splicing factor SRp54"/>
    <property type="match status" value="1"/>
</dbReference>
<dbReference type="GO" id="GO:0003723">
    <property type="term" value="F:RNA binding"/>
    <property type="evidence" value="ECO:0007669"/>
    <property type="project" value="UniProtKB-UniRule"/>
</dbReference>
<dbReference type="InterPro" id="IPR012677">
    <property type="entry name" value="Nucleotide-bd_a/b_plait_sf"/>
</dbReference>
<dbReference type="GO" id="GO:0005654">
    <property type="term" value="C:nucleoplasm"/>
    <property type="evidence" value="ECO:0007669"/>
    <property type="project" value="TreeGrafter"/>
</dbReference>
<dbReference type="Gene3D" id="3.30.70.330">
    <property type="match status" value="2"/>
</dbReference>
<proteinExistence type="predicted"/>
<dbReference type="EMBL" id="OU895880">
    <property type="protein sequence ID" value="CAG9811074.1"/>
    <property type="molecule type" value="Genomic_DNA"/>
</dbReference>
<dbReference type="PANTHER" id="PTHR32343">
    <property type="entry name" value="SERINE/ARGININE-RICH SPLICING FACTOR"/>
    <property type="match status" value="1"/>
</dbReference>
<feature type="domain" description="RRM" evidence="4">
    <location>
        <begin position="166"/>
        <end position="240"/>
    </location>
</feature>
<dbReference type="OrthoDB" id="7763451at2759"/>
<organism evidence="5 6">
    <name type="scientific">Chironomus riparius</name>
    <dbReference type="NCBI Taxonomy" id="315576"/>
    <lineage>
        <taxon>Eukaryota</taxon>
        <taxon>Metazoa</taxon>
        <taxon>Ecdysozoa</taxon>
        <taxon>Arthropoda</taxon>
        <taxon>Hexapoda</taxon>
        <taxon>Insecta</taxon>
        <taxon>Pterygota</taxon>
        <taxon>Neoptera</taxon>
        <taxon>Endopterygota</taxon>
        <taxon>Diptera</taxon>
        <taxon>Nematocera</taxon>
        <taxon>Chironomoidea</taxon>
        <taxon>Chironomidae</taxon>
        <taxon>Chironominae</taxon>
        <taxon>Chironomus</taxon>
    </lineage>
</organism>
<dbReference type="Proteomes" id="UP001153620">
    <property type="component" value="Chromosome 4"/>
</dbReference>
<name>A0A9N9X0K3_9DIPT</name>
<evidence type="ECO:0000256" key="1">
    <source>
        <dbReference type="ARBA" id="ARBA00022884"/>
    </source>
</evidence>
<accession>A0A9N9X0K3</accession>
<dbReference type="SMART" id="SM00360">
    <property type="entry name" value="RRM"/>
    <property type="match status" value="2"/>
</dbReference>
<dbReference type="SUPFAM" id="SSF54928">
    <property type="entry name" value="RNA-binding domain, RBD"/>
    <property type="match status" value="2"/>
</dbReference>
<protein>
    <recommendedName>
        <fullName evidence="4">RRM domain-containing protein</fullName>
    </recommendedName>
</protein>
<evidence type="ECO:0000256" key="3">
    <source>
        <dbReference type="SAM" id="MobiDB-lite"/>
    </source>
</evidence>
<feature type="compositionally biased region" description="Basic and acidic residues" evidence="3">
    <location>
        <begin position="449"/>
        <end position="491"/>
    </location>
</feature>
<evidence type="ECO:0000259" key="4">
    <source>
        <dbReference type="PROSITE" id="PS50102"/>
    </source>
</evidence>
<evidence type="ECO:0000313" key="5">
    <source>
        <dbReference type="EMBL" id="CAG9811074.1"/>
    </source>
</evidence>
<dbReference type="PROSITE" id="PS50102">
    <property type="entry name" value="RRM"/>
    <property type="match status" value="1"/>
</dbReference>
<dbReference type="FunFam" id="3.30.70.330:FF:000084">
    <property type="entry name" value="Serine/arginine-rich splicing factor 11 isoform 1"/>
    <property type="match status" value="1"/>
</dbReference>
<reference evidence="5" key="1">
    <citation type="submission" date="2022-01" db="EMBL/GenBank/DDBJ databases">
        <authorList>
            <person name="King R."/>
        </authorList>
    </citation>
    <scope>NUCLEOTIDE SEQUENCE</scope>
</reference>
<evidence type="ECO:0000256" key="2">
    <source>
        <dbReference type="PROSITE-ProRule" id="PRU00176"/>
    </source>
</evidence>
<sequence>MAGGSSTKVVQVTNIAPQATKDQMQALFGILGKIDEIRLYPSIRDVSVPVISRICYVKYTESSAVSAAQHMTNTVFIDRALICIPVQSIPDEYHALEMSASGTLVPGFGNYSSESKLPPEVVSRIEGQMPNQVIRTYDPKLEKYNLPEYPALPVNYDDRKIEETRRTILVLAVESDWRLNDLIDHFKRAGEVKYGRFAETDNRQKIAMVEFCEQKSVIYALKMQGSSFNGAPLNIHHSTQPIVKPEAKTNEAAQKEIEEAMSIVKECHQQISAVIDPAFGILASKDKTSGSRRSRTRSRSRSKTSHSRSKRSRSRKRSTSRTRRKRSTSRRKSKSRSRSRSKRRKRSVSRRKRSRSRSKDRRRRRDKRSRERSKSRHRDHRASRNRSKSRERRSASKTRHRTDRKKRTHREKREERRYSVSRSRSKSPPKRSPSHEKPVSKISKKRSSERKLLKRVSEERVRDYDAEEKIGLDDNGCEKSSSKSDNMDISP</sequence>
<dbReference type="InterPro" id="IPR000504">
    <property type="entry name" value="RRM_dom"/>
</dbReference>
<evidence type="ECO:0000313" key="6">
    <source>
        <dbReference type="Proteomes" id="UP001153620"/>
    </source>
</evidence>
<gene>
    <name evidence="5" type="ORF">CHIRRI_LOCUS13883</name>
</gene>
<keyword evidence="6" id="KW-1185">Reference proteome</keyword>
<reference evidence="5" key="2">
    <citation type="submission" date="2022-10" db="EMBL/GenBank/DDBJ databases">
        <authorList>
            <consortium name="ENA_rothamsted_submissions"/>
            <consortium name="culmorum"/>
            <person name="King R."/>
        </authorList>
    </citation>
    <scope>NUCLEOTIDE SEQUENCE</scope>
</reference>
<dbReference type="PANTHER" id="PTHR32343:SF22">
    <property type="entry name" value="LD29830P"/>
    <property type="match status" value="1"/>
</dbReference>